<proteinExistence type="predicted"/>
<sequence length="267" mass="27392">MTAWGRPQEQDRGAAPAVPAAEPPPSGPGGLTAPLTAYRRARRLPWNLLRAGLGLLLIAIVTLIMAVRLTPPSSPVTVPGDGSTRGFTLLKNTPYGFYSDDYSLTCEVVDPAGESLALSSTVRSSAHSPLQVLGFRSTQAGLYSVSCSGTGEIIFDTATVSPESRRSFHLALAAGATGIVAVLLIIVASPWLLVLRLRRPRPAPSAPVSGPAPGAPRPPDAPGPAGAAPSAEPGAAPVAPPTPGAYGLAPQQVVYRPMPPPREPDGS</sequence>
<dbReference type="Proteomes" id="UP001072034">
    <property type="component" value="Unassembled WGS sequence"/>
</dbReference>
<evidence type="ECO:0000256" key="2">
    <source>
        <dbReference type="SAM" id="Phobius"/>
    </source>
</evidence>
<feature type="region of interest" description="Disordered" evidence="1">
    <location>
        <begin position="1"/>
        <end position="33"/>
    </location>
</feature>
<reference evidence="3" key="1">
    <citation type="submission" date="2022-10" db="EMBL/GenBank/DDBJ databases">
        <title>Genome sequence of Actinomyces israelii ATCC 10048.</title>
        <authorList>
            <person name="Watt R.M."/>
            <person name="Tong W.M."/>
        </authorList>
    </citation>
    <scope>NUCLEOTIDE SEQUENCE</scope>
    <source>
        <strain evidence="3">ATCC 10048</strain>
    </source>
</reference>
<dbReference type="RefSeq" id="WP_268918421.1">
    <property type="nucleotide sequence ID" value="NZ_JAPTMY010000040.1"/>
</dbReference>
<accession>A0ABT4ID89</accession>
<evidence type="ECO:0000313" key="4">
    <source>
        <dbReference type="Proteomes" id="UP001072034"/>
    </source>
</evidence>
<protein>
    <recommendedName>
        <fullName evidence="5">Serine/arginine repetitive matrix protein 1</fullName>
    </recommendedName>
</protein>
<feature type="region of interest" description="Disordered" evidence="1">
    <location>
        <begin position="202"/>
        <end position="267"/>
    </location>
</feature>
<evidence type="ECO:0000256" key="1">
    <source>
        <dbReference type="SAM" id="MobiDB-lite"/>
    </source>
</evidence>
<feature type="compositionally biased region" description="Pro residues" evidence="1">
    <location>
        <begin position="213"/>
        <end position="222"/>
    </location>
</feature>
<keyword evidence="4" id="KW-1185">Reference proteome</keyword>
<keyword evidence="2" id="KW-1133">Transmembrane helix</keyword>
<feature type="compositionally biased region" description="Low complexity" evidence="1">
    <location>
        <begin position="223"/>
        <end position="237"/>
    </location>
</feature>
<dbReference type="EMBL" id="JAPTMY010000040">
    <property type="protein sequence ID" value="MCZ0859140.1"/>
    <property type="molecule type" value="Genomic_DNA"/>
</dbReference>
<keyword evidence="2" id="KW-0472">Membrane</keyword>
<organism evidence="3 4">
    <name type="scientific">Actinomyces israelii</name>
    <dbReference type="NCBI Taxonomy" id="1659"/>
    <lineage>
        <taxon>Bacteria</taxon>
        <taxon>Bacillati</taxon>
        <taxon>Actinomycetota</taxon>
        <taxon>Actinomycetes</taxon>
        <taxon>Actinomycetales</taxon>
        <taxon>Actinomycetaceae</taxon>
        <taxon>Actinomyces</taxon>
    </lineage>
</organism>
<feature type="transmembrane region" description="Helical" evidence="2">
    <location>
        <begin position="170"/>
        <end position="195"/>
    </location>
</feature>
<keyword evidence="2" id="KW-0812">Transmembrane</keyword>
<evidence type="ECO:0000313" key="3">
    <source>
        <dbReference type="EMBL" id="MCZ0859140.1"/>
    </source>
</evidence>
<name>A0ABT4ID89_9ACTO</name>
<evidence type="ECO:0008006" key="5">
    <source>
        <dbReference type="Google" id="ProtNLM"/>
    </source>
</evidence>
<gene>
    <name evidence="3" type="ORF">OHJ16_13935</name>
</gene>
<comment type="caution">
    <text evidence="3">The sequence shown here is derived from an EMBL/GenBank/DDBJ whole genome shotgun (WGS) entry which is preliminary data.</text>
</comment>
<feature type="transmembrane region" description="Helical" evidence="2">
    <location>
        <begin position="48"/>
        <end position="67"/>
    </location>
</feature>